<evidence type="ECO:0000256" key="15">
    <source>
        <dbReference type="HAMAP-Rule" id="MF_00741"/>
    </source>
</evidence>
<keyword evidence="9 15" id="KW-0658">Purine biosynthesis</keyword>
<comment type="catalytic activity">
    <reaction evidence="14 15">
        <text>2-formamido-N(1)-(5-O-phospho-beta-D-ribosyl)acetamidine + ATP = 5-amino-1-(5-phospho-beta-D-ribosyl)imidazole + ADP + phosphate + H(+)</text>
        <dbReference type="Rhea" id="RHEA:23032"/>
        <dbReference type="ChEBI" id="CHEBI:15378"/>
        <dbReference type="ChEBI" id="CHEBI:30616"/>
        <dbReference type="ChEBI" id="CHEBI:43474"/>
        <dbReference type="ChEBI" id="CHEBI:137981"/>
        <dbReference type="ChEBI" id="CHEBI:147287"/>
        <dbReference type="ChEBI" id="CHEBI:456216"/>
        <dbReference type="EC" id="6.3.3.1"/>
    </reaction>
</comment>
<gene>
    <name evidence="15" type="primary">purM</name>
    <name evidence="18" type="ORF">ZBT109_1949</name>
</gene>
<name>A0A348HGE3_9GAMM</name>
<dbReference type="GO" id="GO:0004641">
    <property type="term" value="F:phosphoribosylformylglycinamidine cyclo-ligase activity"/>
    <property type="evidence" value="ECO:0007669"/>
    <property type="project" value="UniProtKB-UniRule"/>
</dbReference>
<evidence type="ECO:0000256" key="14">
    <source>
        <dbReference type="ARBA" id="ARBA00049057"/>
    </source>
</evidence>
<evidence type="ECO:0000256" key="6">
    <source>
        <dbReference type="ARBA" id="ARBA00022490"/>
    </source>
</evidence>
<dbReference type="SUPFAM" id="SSF55326">
    <property type="entry name" value="PurM N-terminal domain-like"/>
    <property type="match status" value="1"/>
</dbReference>
<evidence type="ECO:0000256" key="3">
    <source>
        <dbReference type="ARBA" id="ARBA00010280"/>
    </source>
</evidence>
<evidence type="ECO:0000256" key="7">
    <source>
        <dbReference type="ARBA" id="ARBA00022598"/>
    </source>
</evidence>
<evidence type="ECO:0000313" key="19">
    <source>
        <dbReference type="Proteomes" id="UP000267342"/>
    </source>
</evidence>
<evidence type="ECO:0000256" key="9">
    <source>
        <dbReference type="ARBA" id="ARBA00022755"/>
    </source>
</evidence>
<dbReference type="AlphaFoldDB" id="A0A348HGE3"/>
<dbReference type="STRING" id="1123510.GCA_000620025_01110"/>
<accession>A0A348HGE3</accession>
<feature type="domain" description="PurM-like N-terminal" evidence="16">
    <location>
        <begin position="72"/>
        <end position="176"/>
    </location>
</feature>
<dbReference type="GO" id="GO:0005829">
    <property type="term" value="C:cytosol"/>
    <property type="evidence" value="ECO:0007669"/>
    <property type="project" value="TreeGrafter"/>
</dbReference>
<reference evidence="18 19" key="1">
    <citation type="submission" date="2018-09" db="EMBL/GenBank/DDBJ databases">
        <title>Zymobacter palmae IAM14233 (=T109) whole genome analysis.</title>
        <authorList>
            <person name="Yanase H."/>
        </authorList>
    </citation>
    <scope>NUCLEOTIDE SEQUENCE [LARGE SCALE GENOMIC DNA]</scope>
    <source>
        <strain evidence="18 19">IAM14233</strain>
    </source>
</reference>
<dbReference type="EMBL" id="AP018933">
    <property type="protein sequence ID" value="BBG30695.1"/>
    <property type="molecule type" value="Genomic_DNA"/>
</dbReference>
<dbReference type="KEGG" id="zpl:ZBT109_1949"/>
<dbReference type="RefSeq" id="WP_051523689.1">
    <property type="nucleotide sequence ID" value="NZ_AP018933.1"/>
</dbReference>
<dbReference type="InterPro" id="IPR016188">
    <property type="entry name" value="PurM-like_N"/>
</dbReference>
<evidence type="ECO:0000256" key="1">
    <source>
        <dbReference type="ARBA" id="ARBA00004496"/>
    </source>
</evidence>
<evidence type="ECO:0000256" key="13">
    <source>
        <dbReference type="ARBA" id="ARBA00033093"/>
    </source>
</evidence>
<organism evidence="18 19">
    <name type="scientific">Zymobacter palmae</name>
    <dbReference type="NCBI Taxonomy" id="33074"/>
    <lineage>
        <taxon>Bacteria</taxon>
        <taxon>Pseudomonadati</taxon>
        <taxon>Pseudomonadota</taxon>
        <taxon>Gammaproteobacteria</taxon>
        <taxon>Oceanospirillales</taxon>
        <taxon>Halomonadaceae</taxon>
        <taxon>Zymobacter group</taxon>
        <taxon>Zymobacter</taxon>
    </lineage>
</organism>
<keyword evidence="10 15" id="KW-0067">ATP-binding</keyword>
<dbReference type="HAMAP" id="MF_00741">
    <property type="entry name" value="AIRS"/>
    <property type="match status" value="1"/>
</dbReference>
<dbReference type="FunFam" id="3.90.650.10:FF:000011">
    <property type="entry name" value="Phosphoribosylformylglycinamidine cyclo-ligase"/>
    <property type="match status" value="1"/>
</dbReference>
<dbReference type="Pfam" id="PF02769">
    <property type="entry name" value="AIRS_C"/>
    <property type="match status" value="1"/>
</dbReference>
<dbReference type="UniPathway" id="UPA00074">
    <property type="reaction ID" value="UER00129"/>
</dbReference>
<sequence length="363" mass="38242">MKSSDTTHSSTDVAAEGTAYQRAGVNIEAGYEAVTRMKPHVARTRRLGAMGGLGGFGGTFDLSELNMKAPVLVSGTDGVGTKLMLAMAMKRYDTIGQDVVAMCVNDVIVQGAEPLYFLDYIACGKAFPERIEQVVKGVADGCVLAGCALIGGETAEMPGLYDEQEFDLAGFAVGAVEKDALLTGEEIAAGDVLIGLPSSGVHSNGFSLVRHVLLKKGQEDECLAEEIPALGSTLGEALLMPTRIYVKALMPSLAKGLLTGAAHVTGGGFYENLPRMLPKGLSVSVTRGQWPEPAIFDVIRERGQIPEREMFNTFNMGIGMVLAVRKSNQQAVLDQLASQGEAAYVIGEVVAGEGECHIKGIDA</sequence>
<keyword evidence="7 15" id="KW-0436">Ligase</keyword>
<evidence type="ECO:0000259" key="17">
    <source>
        <dbReference type="Pfam" id="PF02769"/>
    </source>
</evidence>
<evidence type="ECO:0000313" key="18">
    <source>
        <dbReference type="EMBL" id="BBG30695.1"/>
    </source>
</evidence>
<dbReference type="GO" id="GO:0006189">
    <property type="term" value="P:'de novo' IMP biosynthetic process"/>
    <property type="evidence" value="ECO:0007669"/>
    <property type="project" value="UniProtKB-UniRule"/>
</dbReference>
<evidence type="ECO:0000256" key="8">
    <source>
        <dbReference type="ARBA" id="ARBA00022741"/>
    </source>
</evidence>
<dbReference type="PANTHER" id="PTHR10520">
    <property type="entry name" value="TRIFUNCTIONAL PURINE BIOSYNTHETIC PROTEIN ADENOSINE-3-RELATED"/>
    <property type="match status" value="1"/>
</dbReference>
<evidence type="ECO:0000256" key="4">
    <source>
        <dbReference type="ARBA" id="ARBA00013047"/>
    </source>
</evidence>
<evidence type="ECO:0000256" key="12">
    <source>
        <dbReference type="ARBA" id="ARBA00032931"/>
    </source>
</evidence>
<comment type="subcellular location">
    <subcellularLocation>
        <location evidence="1 15">Cytoplasm</location>
    </subcellularLocation>
</comment>
<dbReference type="SUPFAM" id="SSF56042">
    <property type="entry name" value="PurM C-terminal domain-like"/>
    <property type="match status" value="1"/>
</dbReference>
<dbReference type="Pfam" id="PF00586">
    <property type="entry name" value="AIRS"/>
    <property type="match status" value="1"/>
</dbReference>
<keyword evidence="19" id="KW-1185">Reference proteome</keyword>
<dbReference type="CDD" id="cd02196">
    <property type="entry name" value="PurM"/>
    <property type="match status" value="1"/>
</dbReference>
<dbReference type="InterPro" id="IPR010918">
    <property type="entry name" value="PurM-like_C_dom"/>
</dbReference>
<evidence type="ECO:0000256" key="2">
    <source>
        <dbReference type="ARBA" id="ARBA00004686"/>
    </source>
</evidence>
<dbReference type="Gene3D" id="3.30.1330.10">
    <property type="entry name" value="PurM-like, N-terminal domain"/>
    <property type="match status" value="1"/>
</dbReference>
<dbReference type="Gene3D" id="3.90.650.10">
    <property type="entry name" value="PurM-like C-terminal domain"/>
    <property type="match status" value="1"/>
</dbReference>
<protein>
    <recommendedName>
        <fullName evidence="5 15">Phosphoribosylformylglycinamidine cyclo-ligase</fullName>
        <ecNumber evidence="4 15">6.3.3.1</ecNumber>
    </recommendedName>
    <alternativeName>
        <fullName evidence="12 15">AIR synthase</fullName>
    </alternativeName>
    <alternativeName>
        <fullName evidence="13 15">AIRS</fullName>
    </alternativeName>
    <alternativeName>
        <fullName evidence="11 15">Phosphoribosyl-aminoimidazole synthetase</fullName>
    </alternativeName>
</protein>
<keyword evidence="8 15" id="KW-0547">Nucleotide-binding</keyword>
<proteinExistence type="inferred from homology"/>
<dbReference type="InterPro" id="IPR036676">
    <property type="entry name" value="PurM-like_C_sf"/>
</dbReference>
<dbReference type="FunFam" id="3.30.1330.10:FF:000001">
    <property type="entry name" value="Phosphoribosylformylglycinamidine cyclo-ligase"/>
    <property type="match status" value="1"/>
</dbReference>
<dbReference type="GO" id="GO:0004637">
    <property type="term" value="F:phosphoribosylamine-glycine ligase activity"/>
    <property type="evidence" value="ECO:0007669"/>
    <property type="project" value="TreeGrafter"/>
</dbReference>
<dbReference type="Proteomes" id="UP000267342">
    <property type="component" value="Chromosome"/>
</dbReference>
<dbReference type="InterPro" id="IPR036921">
    <property type="entry name" value="PurM-like_N_sf"/>
</dbReference>
<dbReference type="GO" id="GO:0046084">
    <property type="term" value="P:adenine biosynthetic process"/>
    <property type="evidence" value="ECO:0007669"/>
    <property type="project" value="TreeGrafter"/>
</dbReference>
<dbReference type="InterPro" id="IPR004733">
    <property type="entry name" value="PurM_cligase"/>
</dbReference>
<comment type="pathway">
    <text evidence="2 15">Purine metabolism; IMP biosynthesis via de novo pathway; 5-amino-1-(5-phospho-D-ribosyl)imidazole from N(2)-formyl-N(1)-(5-phospho-D-ribosyl)glycinamide: step 2/2.</text>
</comment>
<dbReference type="OrthoDB" id="9777881at2"/>
<dbReference type="EC" id="6.3.3.1" evidence="4 15"/>
<dbReference type="NCBIfam" id="TIGR00878">
    <property type="entry name" value="purM"/>
    <property type="match status" value="1"/>
</dbReference>
<feature type="domain" description="PurM-like C-terminal" evidence="17">
    <location>
        <begin position="189"/>
        <end position="354"/>
    </location>
</feature>
<evidence type="ECO:0000256" key="11">
    <source>
        <dbReference type="ARBA" id="ARBA00031908"/>
    </source>
</evidence>
<evidence type="ECO:0000256" key="10">
    <source>
        <dbReference type="ARBA" id="ARBA00022840"/>
    </source>
</evidence>
<comment type="similarity">
    <text evidence="3 15">Belongs to the AIR synthase family.</text>
</comment>
<evidence type="ECO:0000256" key="5">
    <source>
        <dbReference type="ARBA" id="ARBA00020367"/>
    </source>
</evidence>
<evidence type="ECO:0000259" key="16">
    <source>
        <dbReference type="Pfam" id="PF00586"/>
    </source>
</evidence>
<dbReference type="GO" id="GO:0005524">
    <property type="term" value="F:ATP binding"/>
    <property type="evidence" value="ECO:0007669"/>
    <property type="project" value="UniProtKB-KW"/>
</dbReference>
<dbReference type="PANTHER" id="PTHR10520:SF12">
    <property type="entry name" value="TRIFUNCTIONAL PURINE BIOSYNTHETIC PROTEIN ADENOSINE-3"/>
    <property type="match status" value="1"/>
</dbReference>
<keyword evidence="6 15" id="KW-0963">Cytoplasm</keyword>